<reference evidence="1" key="1">
    <citation type="submission" date="2020-07" db="EMBL/GenBank/DDBJ databases">
        <title>Genomic analysis of a strain of Sedimentibacter Hydroxybenzoicus DSM7310.</title>
        <authorList>
            <person name="Ma S."/>
        </authorList>
    </citation>
    <scope>NUCLEOTIDE SEQUENCE</scope>
    <source>
        <strain evidence="1">DSM 7310</strain>
    </source>
</reference>
<keyword evidence="2" id="KW-1185">Reference proteome</keyword>
<proteinExistence type="predicted"/>
<evidence type="ECO:0000313" key="2">
    <source>
        <dbReference type="Proteomes" id="UP000611629"/>
    </source>
</evidence>
<comment type="caution">
    <text evidence="1">The sequence shown here is derived from an EMBL/GenBank/DDBJ whole genome shotgun (WGS) entry which is preliminary data.</text>
</comment>
<dbReference type="EMBL" id="JACBNQ010000002">
    <property type="protein sequence ID" value="NYB73429.1"/>
    <property type="molecule type" value="Genomic_DNA"/>
</dbReference>
<dbReference type="AlphaFoldDB" id="A0A974BHS4"/>
<dbReference type="RefSeq" id="WP_179237105.1">
    <property type="nucleotide sequence ID" value="NZ_JACBNQ010000002.1"/>
</dbReference>
<gene>
    <name evidence="1" type="ORF">HZF24_04665</name>
</gene>
<dbReference type="Proteomes" id="UP000611629">
    <property type="component" value="Unassembled WGS sequence"/>
</dbReference>
<sequence length="593" mass="69662">MNNERMKLPKFLKEVDALSKNLSHENMEMLIHEIARTWPENRRNNLLQLMRSYENISGSKSCKKCIDDGISQIVTDIESIKERLIQINSADRLLESEYNEEWDDWYNSDVDEVLFSDPKGILKDINEAMELIHTCVDMELYIEGYELSEILSVLEVSSEGDYCDYNGSPLYMHELEQYNLLGHEYIPFVKECLYLAYMGNPLEERADEIYCMMGNFRCNDVKLEDIMQSGNDELPQFDAFLTMWIGYLGAQKSKSADKLLRESQSMIQDESCLLENARKYVAEHPSLYQQFLEIKLNSDESDSMFQIGIEAMEKIPSSYLIRSEIALLTAEYAVKLNDHEKMEKCWIEAFRSETTVVNYMRIRICSNNWKQWEQELKFIIEQTYQKTKNREKSLSYDMNAERENYLYQESYCTMLFFEEQFERMYSVGMHEKNALGWSSTFMKQGLAFMFLLLFQGEKFPEGMKTMQSRAKSVCKISADKFYRGTEINSKLSDNELFSQLFNSWKNEVQLTIEESKKWLGKIEKWIAGRVTGIMEGNHRNYYGECASFIAAFGEVQESLGIPDAKAHIMEKYRNEYSRRSAFRKELVIYGMKK</sequence>
<name>A0A974BHS4_SEDHY</name>
<evidence type="ECO:0000313" key="1">
    <source>
        <dbReference type="EMBL" id="NYB73429.1"/>
    </source>
</evidence>
<accession>A0A974BHS4</accession>
<organism evidence="1 2">
    <name type="scientific">Sedimentibacter hydroxybenzoicus DSM 7310</name>
    <dbReference type="NCBI Taxonomy" id="1123245"/>
    <lineage>
        <taxon>Bacteria</taxon>
        <taxon>Bacillati</taxon>
        <taxon>Bacillota</taxon>
        <taxon>Tissierellia</taxon>
        <taxon>Sedimentibacter</taxon>
    </lineage>
</organism>
<protein>
    <submittedName>
        <fullName evidence="1">Uncharacterized protein</fullName>
    </submittedName>
</protein>